<organism evidence="2 3">
    <name type="scientific">Nocardia terrae</name>
    <dbReference type="NCBI Taxonomy" id="2675851"/>
    <lineage>
        <taxon>Bacteria</taxon>
        <taxon>Bacillati</taxon>
        <taxon>Actinomycetota</taxon>
        <taxon>Actinomycetes</taxon>
        <taxon>Mycobacteriales</taxon>
        <taxon>Nocardiaceae</taxon>
        <taxon>Nocardia</taxon>
    </lineage>
</organism>
<sequence length="477" mass="51380">MTTTLQQARTTLHQVRTALPGRADTPAWIRYLAILAVVLTVITALVMAADARSARHGIDVIGHHTAPTVTATEDLYFALADMDANLSNVLLAGNDSTLAAVRTTAQTTYEQRRVQADADLQQAMTIATNDDASRQIRELLDKFGQYQALAADTFQLSDLDPRPAGQPSARTLEAYRSATGMVPDLLSRAQQLADTNSGVLSQAYRDSRDTTVAARMRIVVLGLVLLAVLIGLQVMLRVVLRRRVNPALAVTTVLAAGLLLGGFVANTSAAQQLTVAKQDAFDSLLALRQARAVSYDANADESRYLLDPEHAAGYEKSYLDKSQRLAGVQAHGVGDYSASLDQAMAAHKSDIGQAISADSFLGQELRNITFAGEGQVAQQTLTAYQVYQRDDHSLRGLAGSDLRAAITLDTGASNDHFDAYDKALVQTIDINQHAFDAAITKGESDLSGWTNWLPYGAAVLFAVLILVGVRPRLAEYR</sequence>
<dbReference type="AlphaFoldDB" id="A0A7K1UTY2"/>
<proteinExistence type="predicted"/>
<feature type="transmembrane region" description="Helical" evidence="1">
    <location>
        <begin position="452"/>
        <end position="469"/>
    </location>
</feature>
<evidence type="ECO:0000256" key="1">
    <source>
        <dbReference type="SAM" id="Phobius"/>
    </source>
</evidence>
<reference evidence="2 3" key="1">
    <citation type="submission" date="2019-12" db="EMBL/GenBank/DDBJ databases">
        <title>Nocardia sp. nov. ET3-3 isolated from soil.</title>
        <authorList>
            <person name="Kanchanasin P."/>
            <person name="Tanasupawat S."/>
            <person name="Yuki M."/>
            <person name="Kudo T."/>
        </authorList>
    </citation>
    <scope>NUCLEOTIDE SEQUENCE [LARGE SCALE GENOMIC DNA]</scope>
    <source>
        <strain evidence="2 3">ET3-3</strain>
    </source>
</reference>
<keyword evidence="1" id="KW-1133">Transmembrane helix</keyword>
<keyword evidence="1" id="KW-0812">Transmembrane</keyword>
<evidence type="ECO:0000313" key="3">
    <source>
        <dbReference type="Proteomes" id="UP000466794"/>
    </source>
</evidence>
<feature type="transmembrane region" description="Helical" evidence="1">
    <location>
        <begin position="218"/>
        <end position="240"/>
    </location>
</feature>
<comment type="caution">
    <text evidence="2">The sequence shown here is derived from an EMBL/GenBank/DDBJ whole genome shotgun (WGS) entry which is preliminary data.</text>
</comment>
<accession>A0A7K1UTY2</accession>
<feature type="transmembrane region" description="Helical" evidence="1">
    <location>
        <begin position="246"/>
        <end position="265"/>
    </location>
</feature>
<name>A0A7K1UTY2_9NOCA</name>
<dbReference type="RefSeq" id="WP_157387393.1">
    <property type="nucleotide sequence ID" value="NZ_WRPP01000002.1"/>
</dbReference>
<dbReference type="EMBL" id="WRPP01000002">
    <property type="protein sequence ID" value="MVU77741.1"/>
    <property type="molecule type" value="Genomic_DNA"/>
</dbReference>
<keyword evidence="3" id="KW-1185">Reference proteome</keyword>
<gene>
    <name evidence="2" type="ORF">GPX89_10865</name>
</gene>
<keyword evidence="1" id="KW-0472">Membrane</keyword>
<protein>
    <submittedName>
        <fullName evidence="2">Uncharacterized protein</fullName>
    </submittedName>
</protein>
<feature type="transmembrane region" description="Helical" evidence="1">
    <location>
        <begin position="28"/>
        <end position="49"/>
    </location>
</feature>
<evidence type="ECO:0000313" key="2">
    <source>
        <dbReference type="EMBL" id="MVU77741.1"/>
    </source>
</evidence>
<dbReference type="Proteomes" id="UP000466794">
    <property type="component" value="Unassembled WGS sequence"/>
</dbReference>